<dbReference type="AlphaFoldDB" id="A0A1H8IFY3"/>
<dbReference type="PANTHER" id="PTHR30146:SF153">
    <property type="entry name" value="LACTOSE OPERON REPRESSOR"/>
    <property type="match status" value="1"/>
</dbReference>
<dbReference type="SMART" id="SM00354">
    <property type="entry name" value="HTH_LACI"/>
    <property type="match status" value="1"/>
</dbReference>
<dbReference type="SUPFAM" id="SSF47413">
    <property type="entry name" value="lambda repressor-like DNA-binding domains"/>
    <property type="match status" value="1"/>
</dbReference>
<dbReference type="InterPro" id="IPR028082">
    <property type="entry name" value="Peripla_BP_I"/>
</dbReference>
<dbReference type="Pfam" id="PF00356">
    <property type="entry name" value="LacI"/>
    <property type="match status" value="1"/>
</dbReference>
<keyword evidence="1" id="KW-0805">Transcription regulation</keyword>
<dbReference type="GO" id="GO:0003700">
    <property type="term" value="F:DNA-binding transcription factor activity"/>
    <property type="evidence" value="ECO:0007669"/>
    <property type="project" value="TreeGrafter"/>
</dbReference>
<dbReference type="SUPFAM" id="SSF53822">
    <property type="entry name" value="Periplasmic binding protein-like I"/>
    <property type="match status" value="1"/>
</dbReference>
<protein>
    <submittedName>
        <fullName evidence="5">Transcriptional regulator, LacI family</fullName>
    </submittedName>
</protein>
<keyword evidence="3" id="KW-0804">Transcription</keyword>
<sequence length="342" mass="36350">MARTRRRSGGGVTIQAVADHVGVSAMTVSNVINGVRKVGDETRDAVLRAVEELEYKPNAAARALASAGVTCIGLVYQNAQNAFLSAMLVGTLNAASRLGAQVVIRKCDRPDMEEARAAIQGLVRSGANAILLSPAYAELLSGSALVAALRIPIAVIAQGMRSPDMITVGIDETAAARAVMQMLIEKGHQRIGFVTGPLDQFSGVGRLAGYRQALDQHGLQIEEELIRPGDFTFEAGLRGGEALLALPRPPTAIFASNDDMAAGVSSIAHRRGLAVPHDVAIVGFDDAPIAVKIWPPLTTVRHRVDLMAEWATEVLVMRHRTGENTGDQARRVGFELIVRESA</sequence>
<dbReference type="InterPro" id="IPR000843">
    <property type="entry name" value="HTH_LacI"/>
</dbReference>
<dbReference type="Gene3D" id="1.10.260.40">
    <property type="entry name" value="lambda repressor-like DNA-binding domains"/>
    <property type="match status" value="1"/>
</dbReference>
<accession>A0A1H8IFY3</accession>
<dbReference type="EMBL" id="FOCF01000010">
    <property type="protein sequence ID" value="SEN67720.1"/>
    <property type="molecule type" value="Genomic_DNA"/>
</dbReference>
<feature type="domain" description="HTH lacI-type" evidence="4">
    <location>
        <begin position="12"/>
        <end position="66"/>
    </location>
</feature>
<dbReference type="PROSITE" id="PS50932">
    <property type="entry name" value="HTH_LACI_2"/>
    <property type="match status" value="1"/>
</dbReference>
<evidence type="ECO:0000256" key="2">
    <source>
        <dbReference type="ARBA" id="ARBA00023125"/>
    </source>
</evidence>
<dbReference type="OrthoDB" id="7185860at2"/>
<evidence type="ECO:0000313" key="6">
    <source>
        <dbReference type="Proteomes" id="UP000199206"/>
    </source>
</evidence>
<dbReference type="STRING" id="1166340.SAMN05192583_3283"/>
<dbReference type="InterPro" id="IPR010982">
    <property type="entry name" value="Lambda_DNA-bd_dom_sf"/>
</dbReference>
<dbReference type="GO" id="GO:0000976">
    <property type="term" value="F:transcription cis-regulatory region binding"/>
    <property type="evidence" value="ECO:0007669"/>
    <property type="project" value="TreeGrafter"/>
</dbReference>
<keyword evidence="2" id="KW-0238">DNA-binding</keyword>
<evidence type="ECO:0000256" key="3">
    <source>
        <dbReference type="ARBA" id="ARBA00023163"/>
    </source>
</evidence>
<dbReference type="CDD" id="cd01545">
    <property type="entry name" value="PBP1_SalR"/>
    <property type="match status" value="1"/>
</dbReference>
<dbReference type="Pfam" id="PF13377">
    <property type="entry name" value="Peripla_BP_3"/>
    <property type="match status" value="1"/>
</dbReference>
<dbReference type="Gene3D" id="3.40.50.2300">
    <property type="match status" value="2"/>
</dbReference>
<dbReference type="CDD" id="cd01392">
    <property type="entry name" value="HTH_LacI"/>
    <property type="match status" value="1"/>
</dbReference>
<dbReference type="Proteomes" id="UP000199206">
    <property type="component" value="Unassembled WGS sequence"/>
</dbReference>
<keyword evidence="6" id="KW-1185">Reference proteome</keyword>
<gene>
    <name evidence="5" type="ORF">SAMN05192583_3283</name>
</gene>
<reference evidence="6" key="1">
    <citation type="submission" date="2016-10" db="EMBL/GenBank/DDBJ databases">
        <authorList>
            <person name="Varghese N."/>
            <person name="Submissions S."/>
        </authorList>
    </citation>
    <scope>NUCLEOTIDE SEQUENCE [LARGE SCALE GENOMIC DNA]</scope>
    <source>
        <strain evidence="6">S6-262</strain>
    </source>
</reference>
<evidence type="ECO:0000313" key="5">
    <source>
        <dbReference type="EMBL" id="SEN67720.1"/>
    </source>
</evidence>
<dbReference type="InterPro" id="IPR046335">
    <property type="entry name" value="LacI/GalR-like_sensor"/>
</dbReference>
<evidence type="ECO:0000256" key="1">
    <source>
        <dbReference type="ARBA" id="ARBA00023015"/>
    </source>
</evidence>
<dbReference type="PANTHER" id="PTHR30146">
    <property type="entry name" value="LACI-RELATED TRANSCRIPTIONAL REPRESSOR"/>
    <property type="match status" value="1"/>
</dbReference>
<name>A0A1H8IFY3_9SPHN</name>
<organism evidence="5 6">
    <name type="scientific">Sphingomonas gellani</name>
    <dbReference type="NCBI Taxonomy" id="1166340"/>
    <lineage>
        <taxon>Bacteria</taxon>
        <taxon>Pseudomonadati</taxon>
        <taxon>Pseudomonadota</taxon>
        <taxon>Alphaproteobacteria</taxon>
        <taxon>Sphingomonadales</taxon>
        <taxon>Sphingomonadaceae</taxon>
        <taxon>Sphingomonas</taxon>
    </lineage>
</organism>
<proteinExistence type="predicted"/>
<evidence type="ECO:0000259" key="4">
    <source>
        <dbReference type="PROSITE" id="PS50932"/>
    </source>
</evidence>